<evidence type="ECO:0000313" key="1">
    <source>
        <dbReference type="EMBL" id="KDR14117.1"/>
    </source>
</evidence>
<dbReference type="InParanoid" id="A0A067R4G9"/>
<organism evidence="1 2">
    <name type="scientific">Zootermopsis nevadensis</name>
    <name type="common">Dampwood termite</name>
    <dbReference type="NCBI Taxonomy" id="136037"/>
    <lineage>
        <taxon>Eukaryota</taxon>
        <taxon>Metazoa</taxon>
        <taxon>Ecdysozoa</taxon>
        <taxon>Arthropoda</taxon>
        <taxon>Hexapoda</taxon>
        <taxon>Insecta</taxon>
        <taxon>Pterygota</taxon>
        <taxon>Neoptera</taxon>
        <taxon>Polyneoptera</taxon>
        <taxon>Dictyoptera</taxon>
        <taxon>Blattodea</taxon>
        <taxon>Blattoidea</taxon>
        <taxon>Termitoidae</taxon>
        <taxon>Termopsidae</taxon>
        <taxon>Zootermopsis</taxon>
    </lineage>
</organism>
<evidence type="ECO:0008006" key="3">
    <source>
        <dbReference type="Google" id="ProtNLM"/>
    </source>
</evidence>
<dbReference type="EMBL" id="KK852901">
    <property type="protein sequence ID" value="KDR14117.1"/>
    <property type="molecule type" value="Genomic_DNA"/>
</dbReference>
<dbReference type="OrthoDB" id="6780849at2759"/>
<accession>A0A067R4G9</accession>
<dbReference type="Proteomes" id="UP000027135">
    <property type="component" value="Unassembled WGS sequence"/>
</dbReference>
<dbReference type="AlphaFoldDB" id="A0A067R4G9"/>
<reference evidence="1 2" key="1">
    <citation type="journal article" date="2014" name="Nat. Commun.">
        <title>Molecular traces of alternative social organization in a termite genome.</title>
        <authorList>
            <person name="Terrapon N."/>
            <person name="Li C."/>
            <person name="Robertson H.M."/>
            <person name="Ji L."/>
            <person name="Meng X."/>
            <person name="Booth W."/>
            <person name="Chen Z."/>
            <person name="Childers C.P."/>
            <person name="Glastad K.M."/>
            <person name="Gokhale K."/>
            <person name="Gowin J."/>
            <person name="Gronenberg W."/>
            <person name="Hermansen R.A."/>
            <person name="Hu H."/>
            <person name="Hunt B.G."/>
            <person name="Huylmans A.K."/>
            <person name="Khalil S.M."/>
            <person name="Mitchell R.D."/>
            <person name="Munoz-Torres M.C."/>
            <person name="Mustard J.A."/>
            <person name="Pan H."/>
            <person name="Reese J.T."/>
            <person name="Scharf M.E."/>
            <person name="Sun F."/>
            <person name="Vogel H."/>
            <person name="Xiao J."/>
            <person name="Yang W."/>
            <person name="Yang Z."/>
            <person name="Yang Z."/>
            <person name="Zhou J."/>
            <person name="Zhu J."/>
            <person name="Brent C.S."/>
            <person name="Elsik C.G."/>
            <person name="Goodisman M.A."/>
            <person name="Liberles D.A."/>
            <person name="Roe R.M."/>
            <person name="Vargo E.L."/>
            <person name="Vilcinskas A."/>
            <person name="Wang J."/>
            <person name="Bornberg-Bauer E."/>
            <person name="Korb J."/>
            <person name="Zhang G."/>
            <person name="Liebig J."/>
        </authorList>
    </citation>
    <scope>NUCLEOTIDE SEQUENCE [LARGE SCALE GENOMIC DNA]</scope>
    <source>
        <tissue evidence="1">Whole organism</tissue>
    </source>
</reference>
<evidence type="ECO:0000313" key="2">
    <source>
        <dbReference type="Proteomes" id="UP000027135"/>
    </source>
</evidence>
<name>A0A067R4G9_ZOONE</name>
<proteinExistence type="predicted"/>
<gene>
    <name evidence="1" type="ORF">L798_11857</name>
</gene>
<keyword evidence="2" id="KW-1185">Reference proteome</keyword>
<protein>
    <recommendedName>
        <fullName evidence="3">Clip domain-containing protein</fullName>
    </recommendedName>
</protein>
<sequence>MESLPKAQDEPVTLQSSRPPSYLTTRLEIGSPEVTTQINEEYREVLDNVDDLEWLSGVTNGSDMVVLPLGENGTAKIFRLGINETSADGVACKTSAYLGGGVCVPLPQCVLRVFRQDLDIYLKEYFCTRDSLAGVCCPDRVYGQKTVTTENSYDTTVVVD</sequence>